<dbReference type="PANTHER" id="PTHR19848:SF0">
    <property type="entry name" value="NOTCHLESS PROTEIN HOMOLOG 1"/>
    <property type="match status" value="1"/>
</dbReference>
<organism evidence="7 8">
    <name type="scientific">Liparis tanakae</name>
    <name type="common">Tanaka's snailfish</name>
    <dbReference type="NCBI Taxonomy" id="230148"/>
    <lineage>
        <taxon>Eukaryota</taxon>
        <taxon>Metazoa</taxon>
        <taxon>Chordata</taxon>
        <taxon>Craniata</taxon>
        <taxon>Vertebrata</taxon>
        <taxon>Euteleostomi</taxon>
        <taxon>Actinopterygii</taxon>
        <taxon>Neopterygii</taxon>
        <taxon>Teleostei</taxon>
        <taxon>Neoteleostei</taxon>
        <taxon>Acanthomorphata</taxon>
        <taxon>Eupercaria</taxon>
        <taxon>Perciformes</taxon>
        <taxon>Cottioidei</taxon>
        <taxon>Cottales</taxon>
        <taxon>Liparidae</taxon>
        <taxon>Liparis</taxon>
    </lineage>
</organism>
<evidence type="ECO:0000256" key="6">
    <source>
        <dbReference type="SAM" id="MobiDB-lite"/>
    </source>
</evidence>
<feature type="repeat" description="WD" evidence="5">
    <location>
        <begin position="86"/>
        <end position="115"/>
    </location>
</feature>
<dbReference type="InterPro" id="IPR001680">
    <property type="entry name" value="WD40_rpt"/>
</dbReference>
<name>A0A4Z2F6P8_9TELE</name>
<dbReference type="Proteomes" id="UP000314294">
    <property type="component" value="Unassembled WGS sequence"/>
</dbReference>
<keyword evidence="3" id="KW-0677">Repeat</keyword>
<dbReference type="PROSITE" id="PS50294">
    <property type="entry name" value="WD_REPEATS_REGION"/>
    <property type="match status" value="1"/>
</dbReference>
<dbReference type="Gene3D" id="2.130.10.10">
    <property type="entry name" value="YVTN repeat-like/Quinoprotein amine dehydrogenase"/>
    <property type="match status" value="1"/>
</dbReference>
<feature type="region of interest" description="Disordered" evidence="6">
    <location>
        <begin position="1"/>
        <end position="46"/>
    </location>
</feature>
<accession>A0A4Z2F6P8</accession>
<evidence type="ECO:0000256" key="2">
    <source>
        <dbReference type="ARBA" id="ARBA00022574"/>
    </source>
</evidence>
<reference evidence="7 8" key="1">
    <citation type="submission" date="2019-03" db="EMBL/GenBank/DDBJ databases">
        <title>First draft genome of Liparis tanakae, snailfish: a comprehensive survey of snailfish specific genes.</title>
        <authorList>
            <person name="Kim W."/>
            <person name="Song I."/>
            <person name="Jeong J.-H."/>
            <person name="Kim D."/>
            <person name="Kim S."/>
            <person name="Ryu S."/>
            <person name="Song J.Y."/>
            <person name="Lee S.K."/>
        </authorList>
    </citation>
    <scope>NUCLEOTIDE SEQUENCE [LARGE SCALE GENOMIC DNA]</scope>
    <source>
        <tissue evidence="7">Muscle</tissue>
    </source>
</reference>
<keyword evidence="8" id="KW-1185">Reference proteome</keyword>
<dbReference type="Pfam" id="PF00400">
    <property type="entry name" value="WD40"/>
    <property type="match status" value="2"/>
</dbReference>
<dbReference type="PANTHER" id="PTHR19848">
    <property type="entry name" value="WD40 REPEAT PROTEIN"/>
    <property type="match status" value="1"/>
</dbReference>
<evidence type="ECO:0000256" key="5">
    <source>
        <dbReference type="PROSITE-ProRule" id="PRU00221"/>
    </source>
</evidence>
<dbReference type="GO" id="GO:0000027">
    <property type="term" value="P:ribosomal large subunit assembly"/>
    <property type="evidence" value="ECO:0007669"/>
    <property type="project" value="TreeGrafter"/>
</dbReference>
<dbReference type="InterPro" id="IPR015943">
    <property type="entry name" value="WD40/YVTN_repeat-like_dom_sf"/>
</dbReference>
<dbReference type="SUPFAM" id="SSF50978">
    <property type="entry name" value="WD40 repeat-like"/>
    <property type="match status" value="1"/>
</dbReference>
<dbReference type="SMART" id="SM00320">
    <property type="entry name" value="WD40"/>
    <property type="match status" value="2"/>
</dbReference>
<keyword evidence="4" id="KW-0539">Nucleus</keyword>
<protein>
    <submittedName>
        <fullName evidence="7">Kinesin-like protein KIF21A</fullName>
    </submittedName>
</protein>
<evidence type="ECO:0000313" key="8">
    <source>
        <dbReference type="Proteomes" id="UP000314294"/>
    </source>
</evidence>
<comment type="subcellular location">
    <subcellularLocation>
        <location evidence="1">Nucleus</location>
    </subcellularLocation>
</comment>
<evidence type="ECO:0000313" key="7">
    <source>
        <dbReference type="EMBL" id="TNN36936.1"/>
    </source>
</evidence>
<evidence type="ECO:0000256" key="3">
    <source>
        <dbReference type="ARBA" id="ARBA00022737"/>
    </source>
</evidence>
<proteinExistence type="predicted"/>
<evidence type="ECO:0000256" key="4">
    <source>
        <dbReference type="ARBA" id="ARBA00023242"/>
    </source>
</evidence>
<dbReference type="OrthoDB" id="3176171at2759"/>
<dbReference type="GO" id="GO:0005730">
    <property type="term" value="C:nucleolus"/>
    <property type="evidence" value="ECO:0007669"/>
    <property type="project" value="TreeGrafter"/>
</dbReference>
<dbReference type="PROSITE" id="PS50082">
    <property type="entry name" value="WD_REPEATS_2"/>
    <property type="match status" value="1"/>
</dbReference>
<evidence type="ECO:0000256" key="1">
    <source>
        <dbReference type="ARBA" id="ARBA00004123"/>
    </source>
</evidence>
<dbReference type="EMBL" id="SRLO01001552">
    <property type="protein sequence ID" value="TNN36936.1"/>
    <property type="molecule type" value="Genomic_DNA"/>
</dbReference>
<dbReference type="InterPro" id="IPR036322">
    <property type="entry name" value="WD40_repeat_dom_sf"/>
</dbReference>
<feature type="compositionally biased region" description="Acidic residues" evidence="6">
    <location>
        <begin position="18"/>
        <end position="40"/>
    </location>
</feature>
<dbReference type="AlphaFoldDB" id="A0A4Z2F6P8"/>
<dbReference type="GO" id="GO:0007219">
    <property type="term" value="P:Notch signaling pathway"/>
    <property type="evidence" value="ECO:0007669"/>
    <property type="project" value="TreeGrafter"/>
</dbReference>
<sequence>MRRGTTRRGARRGARTDEEGDQEGGEGDDEEGGEEGDEEGGQVPNAHRDWVCALGVVPGSPALLSGCRGGVLKLWHTDTLGTLGELKGHESPINGIATNSSHLFTASDDRTVKIWRARGGLDSTLETADNADEVASVCPPPPP</sequence>
<keyword evidence="2 5" id="KW-0853">WD repeat</keyword>
<comment type="caution">
    <text evidence="7">The sequence shown here is derived from an EMBL/GenBank/DDBJ whole genome shotgun (WGS) entry which is preliminary data.</text>
</comment>
<gene>
    <name evidence="7" type="primary">KIF21A_1</name>
    <name evidence="7" type="ORF">EYF80_052900</name>
</gene>
<feature type="compositionally biased region" description="Basic residues" evidence="6">
    <location>
        <begin position="1"/>
        <end position="13"/>
    </location>
</feature>